<accession>A0A0B7GMJ7</accession>
<dbReference type="AlphaFoldDB" id="A0A0B7GMJ7"/>
<evidence type="ECO:0000313" key="3">
    <source>
        <dbReference type="Proteomes" id="UP000183504"/>
    </source>
</evidence>
<protein>
    <submittedName>
        <fullName evidence="2">Protein EpuA</fullName>
    </submittedName>
</protein>
<dbReference type="RefSeq" id="WP_072073707.1">
    <property type="nucleotide sequence ID" value="NZ_CDMW01000001.1"/>
</dbReference>
<keyword evidence="1" id="KW-1133">Transmembrane helix</keyword>
<name>A0A0B7GMJ7_STRSA</name>
<keyword evidence="1" id="KW-0472">Membrane</keyword>
<gene>
    <name evidence="2" type="primary">epuA</name>
    <name evidence="2" type="ORF">SSV_0678</name>
</gene>
<dbReference type="InterPro" id="IPR024596">
    <property type="entry name" value="RNApol_su_b/EpuA"/>
</dbReference>
<evidence type="ECO:0000256" key="1">
    <source>
        <dbReference type="SAM" id="Phobius"/>
    </source>
</evidence>
<dbReference type="Proteomes" id="UP000183504">
    <property type="component" value="Unassembled WGS sequence"/>
</dbReference>
<feature type="transmembrane region" description="Helical" evidence="1">
    <location>
        <begin position="12"/>
        <end position="37"/>
    </location>
</feature>
<keyword evidence="1" id="KW-0812">Transmembrane</keyword>
<sequence>MSENLKYLGRQISLVLLVLLVAVILFFVALMIGYNVIGNGKGSIWSPETWQELIGKFTGN</sequence>
<dbReference type="EMBL" id="CDMW01000001">
    <property type="protein sequence ID" value="CEL89983.1"/>
    <property type="molecule type" value="Genomic_DNA"/>
</dbReference>
<proteinExistence type="predicted"/>
<reference evidence="2 3" key="1">
    <citation type="submission" date="2015-01" db="EMBL/GenBank/DDBJ databases">
        <authorList>
            <person name="Pelicic Vladimir"/>
        </authorList>
    </citation>
    <scope>NUCLEOTIDE SEQUENCE [LARGE SCALE GENOMIC DNA]</scope>
    <source>
        <strain evidence="2 3">2908</strain>
    </source>
</reference>
<organism evidence="2 3">
    <name type="scientific">Streptococcus sanguinis</name>
    <dbReference type="NCBI Taxonomy" id="1305"/>
    <lineage>
        <taxon>Bacteria</taxon>
        <taxon>Bacillati</taxon>
        <taxon>Bacillota</taxon>
        <taxon>Bacilli</taxon>
        <taxon>Lactobacillales</taxon>
        <taxon>Streptococcaceae</taxon>
        <taxon>Streptococcus</taxon>
    </lineage>
</organism>
<dbReference type="Pfam" id="PF11772">
    <property type="entry name" value="EpuA"/>
    <property type="match status" value="1"/>
</dbReference>
<evidence type="ECO:0000313" key="2">
    <source>
        <dbReference type="EMBL" id="CEL89983.1"/>
    </source>
</evidence>